<keyword evidence="3" id="KW-1185">Reference proteome</keyword>
<organism evidence="2 3">
    <name type="scientific">Streptomyces siamensis</name>
    <dbReference type="NCBI Taxonomy" id="1274986"/>
    <lineage>
        <taxon>Bacteria</taxon>
        <taxon>Bacillati</taxon>
        <taxon>Actinomycetota</taxon>
        <taxon>Actinomycetes</taxon>
        <taxon>Kitasatosporales</taxon>
        <taxon>Streptomycetaceae</taxon>
        <taxon>Streptomyces</taxon>
    </lineage>
</organism>
<evidence type="ECO:0000313" key="3">
    <source>
        <dbReference type="Proteomes" id="UP001501759"/>
    </source>
</evidence>
<evidence type="ECO:0000313" key="2">
    <source>
        <dbReference type="EMBL" id="GAA4994333.1"/>
    </source>
</evidence>
<dbReference type="EMBL" id="BAABKB010000001">
    <property type="protein sequence ID" value="GAA4994333.1"/>
    <property type="molecule type" value="Genomic_DNA"/>
</dbReference>
<protein>
    <submittedName>
        <fullName evidence="2">Uncharacterized protein</fullName>
    </submittedName>
</protein>
<dbReference type="Proteomes" id="UP001501759">
    <property type="component" value="Unassembled WGS sequence"/>
</dbReference>
<feature type="compositionally biased region" description="Basic and acidic residues" evidence="1">
    <location>
        <begin position="66"/>
        <end position="78"/>
    </location>
</feature>
<sequence>MQQGAREAVVLHTAGGALEADTDPVLRPGQQVGHRQPDGPGEISGQGKLRQWGSGWLGRGLAHGHHLPEDRTRQEDPYKRTCVHPIADHIAHAMRQETSGWYLRKYDLRMPA</sequence>
<reference evidence="3" key="1">
    <citation type="journal article" date="2019" name="Int. J. Syst. Evol. Microbiol.">
        <title>The Global Catalogue of Microorganisms (GCM) 10K type strain sequencing project: providing services to taxonomists for standard genome sequencing and annotation.</title>
        <authorList>
            <consortium name="The Broad Institute Genomics Platform"/>
            <consortium name="The Broad Institute Genome Sequencing Center for Infectious Disease"/>
            <person name="Wu L."/>
            <person name="Ma J."/>
        </authorList>
    </citation>
    <scope>NUCLEOTIDE SEQUENCE [LARGE SCALE GENOMIC DNA]</scope>
    <source>
        <strain evidence="3">JCM 18409</strain>
    </source>
</reference>
<proteinExistence type="predicted"/>
<gene>
    <name evidence="2" type="ORF">GCM10023335_02820</name>
</gene>
<name>A0ABP9IC14_9ACTN</name>
<accession>A0ABP9IC14</accession>
<feature type="region of interest" description="Disordered" evidence="1">
    <location>
        <begin position="14"/>
        <end position="78"/>
    </location>
</feature>
<comment type="caution">
    <text evidence="2">The sequence shown here is derived from an EMBL/GenBank/DDBJ whole genome shotgun (WGS) entry which is preliminary data.</text>
</comment>
<evidence type="ECO:0000256" key="1">
    <source>
        <dbReference type="SAM" id="MobiDB-lite"/>
    </source>
</evidence>